<feature type="region of interest" description="Disordered" evidence="1">
    <location>
        <begin position="18"/>
        <end position="43"/>
    </location>
</feature>
<protein>
    <submittedName>
        <fullName evidence="3">Uncharacterized protein</fullName>
    </submittedName>
</protein>
<organism evidence="3 4">
    <name type="scientific">Macrophomina phaseolina</name>
    <dbReference type="NCBI Taxonomy" id="35725"/>
    <lineage>
        <taxon>Eukaryota</taxon>
        <taxon>Fungi</taxon>
        <taxon>Dikarya</taxon>
        <taxon>Ascomycota</taxon>
        <taxon>Pezizomycotina</taxon>
        <taxon>Dothideomycetes</taxon>
        <taxon>Dothideomycetes incertae sedis</taxon>
        <taxon>Botryosphaeriales</taxon>
        <taxon>Botryosphaeriaceae</taxon>
        <taxon>Macrophomina</taxon>
    </lineage>
</organism>
<evidence type="ECO:0000313" key="4">
    <source>
        <dbReference type="Proteomes" id="UP000774617"/>
    </source>
</evidence>
<dbReference type="EMBL" id="JAGTJR010000005">
    <property type="protein sequence ID" value="KAH7060702.1"/>
    <property type="molecule type" value="Genomic_DNA"/>
</dbReference>
<reference evidence="3 4" key="1">
    <citation type="journal article" date="2021" name="Nat. Commun.">
        <title>Genetic determinants of endophytism in the Arabidopsis root mycobiome.</title>
        <authorList>
            <person name="Mesny F."/>
            <person name="Miyauchi S."/>
            <person name="Thiergart T."/>
            <person name="Pickel B."/>
            <person name="Atanasova L."/>
            <person name="Karlsson M."/>
            <person name="Huettel B."/>
            <person name="Barry K.W."/>
            <person name="Haridas S."/>
            <person name="Chen C."/>
            <person name="Bauer D."/>
            <person name="Andreopoulos W."/>
            <person name="Pangilinan J."/>
            <person name="LaButti K."/>
            <person name="Riley R."/>
            <person name="Lipzen A."/>
            <person name="Clum A."/>
            <person name="Drula E."/>
            <person name="Henrissat B."/>
            <person name="Kohler A."/>
            <person name="Grigoriev I.V."/>
            <person name="Martin F.M."/>
            <person name="Hacquard S."/>
        </authorList>
    </citation>
    <scope>NUCLEOTIDE SEQUENCE [LARGE SCALE GENOMIC DNA]</scope>
    <source>
        <strain evidence="3 4">MPI-SDFR-AT-0080</strain>
    </source>
</reference>
<proteinExistence type="predicted"/>
<evidence type="ECO:0000256" key="1">
    <source>
        <dbReference type="SAM" id="MobiDB-lite"/>
    </source>
</evidence>
<accession>A0ABQ8GM02</accession>
<keyword evidence="2" id="KW-0472">Membrane</keyword>
<evidence type="ECO:0000256" key="2">
    <source>
        <dbReference type="SAM" id="Phobius"/>
    </source>
</evidence>
<dbReference type="Proteomes" id="UP000774617">
    <property type="component" value="Unassembled WGS sequence"/>
</dbReference>
<name>A0ABQ8GM02_9PEZI</name>
<keyword evidence="2" id="KW-0812">Transmembrane</keyword>
<keyword evidence="4" id="KW-1185">Reference proteome</keyword>
<sequence>MDHSDRCNVMIQQKLTRRPLVSITSKPTPPSPPRSSSTSFPDIGTDIPFPAKDMAAGEQNKRLKITYVYGLRPGWIALCALAGVAFVISLFVEGLPLDRVLNMEQEFTEEKNDEK</sequence>
<keyword evidence="2" id="KW-1133">Transmembrane helix</keyword>
<gene>
    <name evidence="3" type="ORF">B0J12DRAFT_737009</name>
</gene>
<evidence type="ECO:0000313" key="3">
    <source>
        <dbReference type="EMBL" id="KAH7060702.1"/>
    </source>
</evidence>
<comment type="caution">
    <text evidence="3">The sequence shown here is derived from an EMBL/GenBank/DDBJ whole genome shotgun (WGS) entry which is preliminary data.</text>
</comment>
<feature type="transmembrane region" description="Helical" evidence="2">
    <location>
        <begin position="69"/>
        <end position="92"/>
    </location>
</feature>